<keyword evidence="4" id="KW-0460">Magnesium</keyword>
<dbReference type="Gene3D" id="3.40.50.300">
    <property type="entry name" value="P-loop containing nucleotide triphosphate hydrolases"/>
    <property type="match status" value="1"/>
</dbReference>
<evidence type="ECO:0000256" key="3">
    <source>
        <dbReference type="PIRSR" id="PIRSR606689-1"/>
    </source>
</evidence>
<protein>
    <submittedName>
        <fullName evidence="5">ADP-ribosylation factor</fullName>
    </submittedName>
</protein>
<reference evidence="5" key="1">
    <citation type="submission" date="2022-07" db="EMBL/GenBank/DDBJ databases">
        <title>Evaluation of T. orientalis genome assembly methods using nanopore sequencing and analysis of variation between genomes.</title>
        <authorList>
            <person name="Yam J."/>
            <person name="Micallef M.L."/>
            <person name="Liu M."/>
            <person name="Djordjevic S.P."/>
            <person name="Bogema D.R."/>
            <person name="Jenkins C."/>
        </authorList>
    </citation>
    <scope>NUCLEOTIDE SEQUENCE</scope>
    <source>
        <strain evidence="5">Fish Creek</strain>
    </source>
</reference>
<dbReference type="AlphaFoldDB" id="A0A976QWB6"/>
<sequence>MEFKVLVKTFPFNVIRFTGKLCHFTLRSLYLFIKLLFKSTTNLYVDVLDSINKPSECILIVGSRNSGKSSLLYRIKLSEFISTTPTGSSVEEEFYLCRFCLVPTSNCIHSDLKDYDKIKVRIYELGFNDSIHTYQHQIQICNKVIYVIDSFGNYKLSEINKDIITLISEHNYHHRMPKYVFFMTKNDMFGGMDYTALQRSVEIPQELKDKYMFVLGSSVTGQGIFDSIAFLLLDRRPSQTENTDLIVL</sequence>
<evidence type="ECO:0000313" key="5">
    <source>
        <dbReference type="EMBL" id="UKJ90756.2"/>
    </source>
</evidence>
<keyword evidence="2 3" id="KW-0342">GTP-binding</keyword>
<feature type="binding site" evidence="4">
    <location>
        <position position="104"/>
    </location>
    <ligand>
        <name>Mg(2+)</name>
        <dbReference type="ChEBI" id="CHEBI:18420"/>
    </ligand>
</feature>
<evidence type="ECO:0000313" key="6">
    <source>
        <dbReference type="Proteomes" id="UP000244803"/>
    </source>
</evidence>
<dbReference type="InterPro" id="IPR006689">
    <property type="entry name" value="Small_GTPase_ARF/SAR"/>
</dbReference>
<evidence type="ECO:0000256" key="2">
    <source>
        <dbReference type="ARBA" id="ARBA00023134"/>
    </source>
</evidence>
<feature type="binding site" evidence="4">
    <location>
        <position position="69"/>
    </location>
    <ligand>
        <name>Mg(2+)</name>
        <dbReference type="ChEBI" id="CHEBI:18420"/>
    </ligand>
</feature>
<evidence type="ECO:0000256" key="4">
    <source>
        <dbReference type="PIRSR" id="PIRSR606689-2"/>
    </source>
</evidence>
<proteinExistence type="predicted"/>
<gene>
    <name evidence="5" type="ORF">MACJ_001690</name>
</gene>
<feature type="binding site" evidence="3">
    <location>
        <begin position="62"/>
        <end position="69"/>
    </location>
    <ligand>
        <name>GTP</name>
        <dbReference type="ChEBI" id="CHEBI:37565"/>
    </ligand>
</feature>
<dbReference type="PANTHER" id="PTHR11711">
    <property type="entry name" value="ADP RIBOSYLATION FACTOR-RELATED"/>
    <property type="match status" value="1"/>
</dbReference>
<evidence type="ECO:0000256" key="1">
    <source>
        <dbReference type="ARBA" id="ARBA00022741"/>
    </source>
</evidence>
<dbReference type="SMART" id="SM00177">
    <property type="entry name" value="ARF"/>
    <property type="match status" value="1"/>
</dbReference>
<keyword evidence="1 3" id="KW-0547">Nucleotide-binding</keyword>
<dbReference type="InterPro" id="IPR027417">
    <property type="entry name" value="P-loop_NTPase"/>
</dbReference>
<dbReference type="GO" id="GO:0003924">
    <property type="term" value="F:GTPase activity"/>
    <property type="evidence" value="ECO:0007669"/>
    <property type="project" value="InterPro"/>
</dbReference>
<dbReference type="GO" id="GO:0005525">
    <property type="term" value="F:GTP binding"/>
    <property type="evidence" value="ECO:0007669"/>
    <property type="project" value="UniProtKB-KW"/>
</dbReference>
<dbReference type="GO" id="GO:0046872">
    <property type="term" value="F:metal ion binding"/>
    <property type="evidence" value="ECO:0007669"/>
    <property type="project" value="UniProtKB-KW"/>
</dbReference>
<dbReference type="Proteomes" id="UP000244803">
    <property type="component" value="Chromosome 2"/>
</dbReference>
<dbReference type="Pfam" id="PF00025">
    <property type="entry name" value="Arf"/>
    <property type="match status" value="1"/>
</dbReference>
<dbReference type="SUPFAM" id="SSF52540">
    <property type="entry name" value="P-loop containing nucleoside triphosphate hydrolases"/>
    <property type="match status" value="1"/>
</dbReference>
<organism evidence="5 6">
    <name type="scientific">Theileria orientalis</name>
    <dbReference type="NCBI Taxonomy" id="68886"/>
    <lineage>
        <taxon>Eukaryota</taxon>
        <taxon>Sar</taxon>
        <taxon>Alveolata</taxon>
        <taxon>Apicomplexa</taxon>
        <taxon>Aconoidasida</taxon>
        <taxon>Piroplasmida</taxon>
        <taxon>Theileriidae</taxon>
        <taxon>Theileria</taxon>
    </lineage>
</organism>
<name>A0A976QWB6_THEOR</name>
<dbReference type="EMBL" id="CP056068">
    <property type="protein sequence ID" value="UKJ90756.2"/>
    <property type="molecule type" value="Genomic_DNA"/>
</dbReference>
<accession>A0A976QWB6</accession>
<dbReference type="OrthoDB" id="365445at2759"/>
<keyword evidence="4" id="KW-0479">Metal-binding</keyword>
<dbReference type="InterPro" id="IPR024156">
    <property type="entry name" value="Small_GTPase_ARF"/>
</dbReference>